<evidence type="ECO:0000313" key="2">
    <source>
        <dbReference type="Proteomes" id="UP000824533"/>
    </source>
</evidence>
<protein>
    <submittedName>
        <fullName evidence="1">Uncharacterized protein</fullName>
    </submittedName>
</protein>
<sequence length="604" mass="66437">MLSVAGTCAVSGSAVGATIAAALHFFAASQCLISEPWPQNARIENGSHFDFIIVGSGTAGSALAARLSEVPEFTVLLIEAGGDPPQEAIVPGFRGALKATRYDWNFTTCDDGYTSQGLEGGRQKQPRGKMLGGSGSINDMVYARGFPEDYYEWATLLGDTWNWTNVVHYFKKTENMTDEKVVDDPDLMMYHGREGEIEVTGQNKTSFAVEKFLEAFKELGFNIVDDMTNPNIIGAGRFSHTVTKGKRDSSLTALLNKAKHSNVYVLKDTLITKVLIENNTAVGVHAVSNKKEFVFYSNKDVIISAGTFNTPKILFLSGIGPEDHLKSLGIDVVKDLPVGDNLHDHVMFITYIALDNGTYMIQYLYDKTGPLSGSDSMGAYKALNDSNVPEFAFYPSCMAQNSDFYYGCSILLGYNHEVCLKLHKINQESELLVIAVVLLKPKSRGKVRLQSKNPFDDPLIYSGTFDNREDLVHYPAMLTLAWSIANTSYFADKNPYVVDISSDRCNGLDYEDVIECKIRATVTSAWHSVGTAAMGTVVDKHLKVKGIEGLRVVDASVMPKVIRGNTNAPVVMIAEKAADFIKTYYEIHNMTKDEVPPVMTPFKI</sequence>
<comment type="caution">
    <text evidence="1">The sequence shown here is derived from an EMBL/GenBank/DDBJ whole genome shotgun (WGS) entry which is preliminary data.</text>
</comment>
<dbReference type="Proteomes" id="UP000824533">
    <property type="component" value="Linkage Group LG12"/>
</dbReference>
<accession>A0ACC1CZ72</accession>
<dbReference type="EMBL" id="CM034398">
    <property type="protein sequence ID" value="KAJ0176943.1"/>
    <property type="molecule type" value="Genomic_DNA"/>
</dbReference>
<keyword evidence="2" id="KW-1185">Reference proteome</keyword>
<proteinExistence type="predicted"/>
<gene>
    <name evidence="1" type="ORF">K1T71_006952</name>
</gene>
<evidence type="ECO:0000313" key="1">
    <source>
        <dbReference type="EMBL" id="KAJ0176943.1"/>
    </source>
</evidence>
<name>A0ACC1CZ72_9NEOP</name>
<organism evidence="1 2">
    <name type="scientific">Dendrolimus kikuchii</name>
    <dbReference type="NCBI Taxonomy" id="765133"/>
    <lineage>
        <taxon>Eukaryota</taxon>
        <taxon>Metazoa</taxon>
        <taxon>Ecdysozoa</taxon>
        <taxon>Arthropoda</taxon>
        <taxon>Hexapoda</taxon>
        <taxon>Insecta</taxon>
        <taxon>Pterygota</taxon>
        <taxon>Neoptera</taxon>
        <taxon>Endopterygota</taxon>
        <taxon>Lepidoptera</taxon>
        <taxon>Glossata</taxon>
        <taxon>Ditrysia</taxon>
        <taxon>Bombycoidea</taxon>
        <taxon>Lasiocampidae</taxon>
        <taxon>Dendrolimus</taxon>
    </lineage>
</organism>
<reference evidence="1 2" key="1">
    <citation type="journal article" date="2021" name="Front. Genet.">
        <title>Chromosome-Level Genome Assembly Reveals Significant Gene Expansion in the Toll and IMD Signaling Pathways of Dendrolimus kikuchii.</title>
        <authorList>
            <person name="Zhou J."/>
            <person name="Wu P."/>
            <person name="Xiong Z."/>
            <person name="Liu N."/>
            <person name="Zhao N."/>
            <person name="Ji M."/>
            <person name="Qiu Y."/>
            <person name="Yang B."/>
        </authorList>
    </citation>
    <scope>NUCLEOTIDE SEQUENCE [LARGE SCALE GENOMIC DNA]</scope>
    <source>
        <strain evidence="1">Ann1</strain>
    </source>
</reference>